<dbReference type="Gene3D" id="1.10.357.10">
    <property type="entry name" value="Tetracycline Repressor, domain 2"/>
    <property type="match status" value="1"/>
</dbReference>
<dbReference type="Pfam" id="PF00440">
    <property type="entry name" value="TetR_N"/>
    <property type="match status" value="1"/>
</dbReference>
<gene>
    <name evidence="4" type="ORF">SAMN05216216_11224</name>
</gene>
<evidence type="ECO:0000313" key="4">
    <source>
        <dbReference type="EMBL" id="SDK87403.1"/>
    </source>
</evidence>
<evidence type="ECO:0000256" key="1">
    <source>
        <dbReference type="ARBA" id="ARBA00023125"/>
    </source>
</evidence>
<dbReference type="PANTHER" id="PTHR43479:SF11">
    <property type="entry name" value="ACREF_ENVCD OPERON REPRESSOR-RELATED"/>
    <property type="match status" value="1"/>
</dbReference>
<dbReference type="Pfam" id="PF14278">
    <property type="entry name" value="TetR_C_8"/>
    <property type="match status" value="1"/>
</dbReference>
<evidence type="ECO:0000313" key="5">
    <source>
        <dbReference type="Proteomes" id="UP000199008"/>
    </source>
</evidence>
<feature type="domain" description="HTH tetR-type" evidence="3">
    <location>
        <begin position="8"/>
        <end position="68"/>
    </location>
</feature>
<dbReference type="InterPro" id="IPR001647">
    <property type="entry name" value="HTH_TetR"/>
</dbReference>
<keyword evidence="5" id="KW-1185">Reference proteome</keyword>
<evidence type="ECO:0000256" key="2">
    <source>
        <dbReference type="PROSITE-ProRule" id="PRU00335"/>
    </source>
</evidence>
<dbReference type="GO" id="GO:0003677">
    <property type="term" value="F:DNA binding"/>
    <property type="evidence" value="ECO:0007669"/>
    <property type="project" value="UniProtKB-UniRule"/>
</dbReference>
<dbReference type="STRING" id="576118.SAMN05216216_11224"/>
<dbReference type="SUPFAM" id="SSF46689">
    <property type="entry name" value="Homeodomain-like"/>
    <property type="match status" value="1"/>
</dbReference>
<feature type="DNA-binding region" description="H-T-H motif" evidence="2">
    <location>
        <begin position="31"/>
        <end position="50"/>
    </location>
</feature>
<protein>
    <submittedName>
        <fullName evidence="4">Transcriptional regulator, TetR family</fullName>
    </submittedName>
</protein>
<sequence>MSKMSQTEETRKNLIEAFWELYKEKPLMKITVKEITDKAGYNRGTFYTYFSDVYQIQDILKKSLIPEKDMILDPLMSLEKSGGEIFESFEKTNAYIQENSEKIAVMIGPEGDPSFVHEFKKEIREVIMSYVYEIGIKEPGKFEYIIEYEISALIGIFQLWMEKNEDMDEYALAELMEEVSNSGVTSMMESMLNDKA</sequence>
<dbReference type="AlphaFoldDB" id="A0A1G9FGY1"/>
<dbReference type="EMBL" id="FNFY01000012">
    <property type="protein sequence ID" value="SDK87403.1"/>
    <property type="molecule type" value="Genomic_DNA"/>
</dbReference>
<dbReference type="InterPro" id="IPR039532">
    <property type="entry name" value="TetR_C_Firmicutes"/>
</dbReference>
<dbReference type="PANTHER" id="PTHR43479">
    <property type="entry name" value="ACREF/ENVCD OPERON REPRESSOR-RELATED"/>
    <property type="match status" value="1"/>
</dbReference>
<dbReference type="PROSITE" id="PS50977">
    <property type="entry name" value="HTH_TETR_2"/>
    <property type="match status" value="1"/>
</dbReference>
<dbReference type="RefSeq" id="WP_092986331.1">
    <property type="nucleotide sequence ID" value="NZ_FNFY01000012.1"/>
</dbReference>
<dbReference type="OrthoDB" id="9810250at2"/>
<dbReference type="InterPro" id="IPR050624">
    <property type="entry name" value="HTH-type_Tx_Regulator"/>
</dbReference>
<organism evidence="4 5">
    <name type="scientific">Lacicoccus qingdaonensis</name>
    <dbReference type="NCBI Taxonomy" id="576118"/>
    <lineage>
        <taxon>Bacteria</taxon>
        <taxon>Bacillati</taxon>
        <taxon>Bacillota</taxon>
        <taxon>Bacilli</taxon>
        <taxon>Bacillales</taxon>
        <taxon>Salinicoccaceae</taxon>
        <taxon>Lacicoccus</taxon>
    </lineage>
</organism>
<dbReference type="Proteomes" id="UP000199008">
    <property type="component" value="Unassembled WGS sequence"/>
</dbReference>
<proteinExistence type="predicted"/>
<evidence type="ECO:0000259" key="3">
    <source>
        <dbReference type="PROSITE" id="PS50977"/>
    </source>
</evidence>
<accession>A0A1G9FGY1</accession>
<keyword evidence="1 2" id="KW-0238">DNA-binding</keyword>
<reference evidence="5" key="1">
    <citation type="submission" date="2016-10" db="EMBL/GenBank/DDBJ databases">
        <authorList>
            <person name="Varghese N."/>
            <person name="Submissions S."/>
        </authorList>
    </citation>
    <scope>NUCLEOTIDE SEQUENCE [LARGE SCALE GENOMIC DNA]</scope>
    <source>
        <strain evidence="5">CGMCC 1.8895</strain>
    </source>
</reference>
<dbReference type="InterPro" id="IPR009057">
    <property type="entry name" value="Homeodomain-like_sf"/>
</dbReference>
<name>A0A1G9FGY1_9BACL</name>